<dbReference type="SUPFAM" id="SSF49265">
    <property type="entry name" value="Fibronectin type III"/>
    <property type="match status" value="2"/>
</dbReference>
<reference evidence="4" key="2">
    <citation type="submission" date="2025-09" db="UniProtKB">
        <authorList>
            <consortium name="Ensembl"/>
        </authorList>
    </citation>
    <scope>IDENTIFICATION</scope>
</reference>
<dbReference type="InterPro" id="IPR003961">
    <property type="entry name" value="FN3_dom"/>
</dbReference>
<dbReference type="InterPro" id="IPR036116">
    <property type="entry name" value="FN3_sf"/>
</dbReference>
<dbReference type="PANTHER" id="PTHR20859:SF46">
    <property type="entry name" value="INTERFERON GAMMA RECEPTOR 2"/>
    <property type="match status" value="1"/>
</dbReference>
<evidence type="ECO:0000256" key="2">
    <source>
        <dbReference type="SAM" id="Phobius"/>
    </source>
</evidence>
<sequence>MGGRGGGESLICTLGAIKANILTKGANPRIVRSSTQEESEVGSRRVGAPGNAPGPGPRSCRAFRKDRGPRRWASRGVPVSRTFREAPRSCRPAAWGPSAAAAEAPRAAVPGVGKSRAGAGQGRGGALEAEQGPLRLDAPPPLGKRRALRALRSPWRSRRRRERLRGPPAGPRPRPEPPPSARGHATDAAVAAAAAAAAPSLRRRRRRAPVSTDSEWFMTDVMSIGVNCTQITATECDFTAASPSAGFPMDFNVTLRLRAELGALHSAWVTMPWFQHYRNVTVGPPENIEVTPGEASLIIRFSSPFDIADTSTAFFRYYVHYWEKGGIQQVKGPFRSNSISLDDLKPFRVYCLQVQAQLLWNKSNIFRLGHLSNTSCYETMADASTELQQVILISVGTFSLLSVVAGACFFLVLKYRGLIKYWFHTPPSIPLQIEEVCVHTFFFFFFFKIGSCSVAQAGVSWYSLCSLTAASVSQVQAILLPQPPE</sequence>
<dbReference type="AlphaFoldDB" id="A0A8C9H059"/>
<evidence type="ECO:0000259" key="3">
    <source>
        <dbReference type="PROSITE" id="PS50853"/>
    </source>
</evidence>
<evidence type="ECO:0000313" key="4">
    <source>
        <dbReference type="Ensembl" id="ENSPTEP00000008977.1"/>
    </source>
</evidence>
<dbReference type="Proteomes" id="UP000694416">
    <property type="component" value="Unplaced"/>
</dbReference>
<evidence type="ECO:0000256" key="1">
    <source>
        <dbReference type="SAM" id="MobiDB-lite"/>
    </source>
</evidence>
<dbReference type="InterPro" id="IPR013783">
    <property type="entry name" value="Ig-like_fold"/>
</dbReference>
<name>A0A8C9H059_9PRIM</name>
<dbReference type="Ensembl" id="ENSPTET00000013666.1">
    <property type="protein sequence ID" value="ENSPTEP00000008977.1"/>
    <property type="gene ID" value="ENSPTEG00000010197.1"/>
</dbReference>
<dbReference type="InterPro" id="IPR015373">
    <property type="entry name" value="Interferon/interleukin_rcp_dom"/>
</dbReference>
<accession>A0A8C9H059</accession>
<feature type="transmembrane region" description="Helical" evidence="2">
    <location>
        <begin position="390"/>
        <end position="413"/>
    </location>
</feature>
<keyword evidence="2" id="KW-0472">Membrane</keyword>
<dbReference type="PROSITE" id="PS50853">
    <property type="entry name" value="FN3"/>
    <property type="match status" value="1"/>
</dbReference>
<feature type="compositionally biased region" description="Pro residues" evidence="1">
    <location>
        <begin position="168"/>
        <end position="180"/>
    </location>
</feature>
<evidence type="ECO:0000313" key="5">
    <source>
        <dbReference type="Proteomes" id="UP000694416"/>
    </source>
</evidence>
<keyword evidence="5" id="KW-1185">Reference proteome</keyword>
<dbReference type="GO" id="GO:0004896">
    <property type="term" value="F:cytokine receptor activity"/>
    <property type="evidence" value="ECO:0007669"/>
    <property type="project" value="TreeGrafter"/>
</dbReference>
<feature type="compositionally biased region" description="Basic residues" evidence="1">
    <location>
        <begin position="61"/>
        <end position="73"/>
    </location>
</feature>
<dbReference type="Pfam" id="PF09294">
    <property type="entry name" value="Interfer-bind"/>
    <property type="match status" value="1"/>
</dbReference>
<dbReference type="InterPro" id="IPR050650">
    <property type="entry name" value="Type-II_Cytokine-TF_Rcpt"/>
</dbReference>
<dbReference type="GO" id="GO:0005886">
    <property type="term" value="C:plasma membrane"/>
    <property type="evidence" value="ECO:0007669"/>
    <property type="project" value="TreeGrafter"/>
</dbReference>
<organism evidence="4 5">
    <name type="scientific">Piliocolobus tephrosceles</name>
    <name type="common">Ugandan red Colobus</name>
    <dbReference type="NCBI Taxonomy" id="591936"/>
    <lineage>
        <taxon>Eukaryota</taxon>
        <taxon>Metazoa</taxon>
        <taxon>Chordata</taxon>
        <taxon>Craniata</taxon>
        <taxon>Vertebrata</taxon>
        <taxon>Euteleostomi</taxon>
        <taxon>Mammalia</taxon>
        <taxon>Eutheria</taxon>
        <taxon>Euarchontoglires</taxon>
        <taxon>Primates</taxon>
        <taxon>Haplorrhini</taxon>
        <taxon>Catarrhini</taxon>
        <taxon>Cercopithecidae</taxon>
        <taxon>Colobinae</taxon>
        <taxon>Piliocolobus</taxon>
    </lineage>
</organism>
<dbReference type="PANTHER" id="PTHR20859">
    <property type="entry name" value="INTERFERON/INTERLEUKIN RECEPTOR"/>
    <property type="match status" value="1"/>
</dbReference>
<feature type="region of interest" description="Disordered" evidence="1">
    <location>
        <begin position="25"/>
        <end position="188"/>
    </location>
</feature>
<feature type="compositionally biased region" description="Basic residues" evidence="1">
    <location>
        <begin position="143"/>
        <end position="163"/>
    </location>
</feature>
<feature type="domain" description="Fibronectin type-III" evidence="3">
    <location>
        <begin position="284"/>
        <end position="382"/>
    </location>
</feature>
<keyword evidence="2" id="KW-1133">Transmembrane helix</keyword>
<dbReference type="CDD" id="cd00063">
    <property type="entry name" value="FN3"/>
    <property type="match status" value="1"/>
</dbReference>
<dbReference type="Gene3D" id="2.60.40.10">
    <property type="entry name" value="Immunoglobulins"/>
    <property type="match status" value="2"/>
</dbReference>
<reference evidence="4" key="1">
    <citation type="submission" date="2025-08" db="UniProtKB">
        <authorList>
            <consortium name="Ensembl"/>
        </authorList>
    </citation>
    <scope>IDENTIFICATION</scope>
</reference>
<feature type="compositionally biased region" description="Low complexity" evidence="1">
    <location>
        <begin position="92"/>
        <end position="110"/>
    </location>
</feature>
<dbReference type="FunFam" id="2.60.40.10:FF:000957">
    <property type="entry name" value="Interferon gamma receptor 2"/>
    <property type="match status" value="1"/>
</dbReference>
<proteinExistence type="predicted"/>
<protein>
    <recommendedName>
        <fullName evidence="3">Fibronectin type-III domain-containing protein</fullName>
    </recommendedName>
</protein>
<keyword evidence="2" id="KW-0812">Transmembrane</keyword>